<feature type="region of interest" description="Disordered" evidence="4">
    <location>
        <begin position="1"/>
        <end position="44"/>
    </location>
</feature>
<dbReference type="GO" id="GO:0000978">
    <property type="term" value="F:RNA polymerase II cis-regulatory region sequence-specific DNA binding"/>
    <property type="evidence" value="ECO:0007669"/>
    <property type="project" value="TreeGrafter"/>
</dbReference>
<feature type="region of interest" description="Disordered" evidence="4">
    <location>
        <begin position="82"/>
        <end position="140"/>
    </location>
</feature>
<feature type="region of interest" description="Disordered" evidence="4">
    <location>
        <begin position="479"/>
        <end position="508"/>
    </location>
</feature>
<keyword evidence="2 3" id="KW-0539">Nucleus</keyword>
<evidence type="ECO:0000256" key="4">
    <source>
        <dbReference type="SAM" id="MobiDB-lite"/>
    </source>
</evidence>
<name>A0A1Q5UK32_9EURO</name>
<reference evidence="6 7" key="1">
    <citation type="submission" date="2016-10" db="EMBL/GenBank/DDBJ databases">
        <title>Genome sequence of the ascomycete fungus Penicillium subrubescens.</title>
        <authorList>
            <person name="De Vries R.P."/>
            <person name="Peng M."/>
            <person name="Dilokpimol A."/>
            <person name="Hilden K."/>
            <person name="Makela M.R."/>
            <person name="Grigoriev I."/>
            <person name="Riley R."/>
            <person name="Granchi Z."/>
        </authorList>
    </citation>
    <scope>NUCLEOTIDE SEQUENCE [LARGE SCALE GENOMIC DNA]</scope>
    <source>
        <strain evidence="6 7">CBS 132785</strain>
    </source>
</reference>
<evidence type="ECO:0000256" key="1">
    <source>
        <dbReference type="ARBA" id="ARBA00023125"/>
    </source>
</evidence>
<keyword evidence="7" id="KW-1185">Reference proteome</keyword>
<evidence type="ECO:0000256" key="2">
    <source>
        <dbReference type="ARBA" id="ARBA00023242"/>
    </source>
</evidence>
<dbReference type="InterPro" id="IPR051356">
    <property type="entry name" value="SOX/SOX-like_TF"/>
</dbReference>
<dbReference type="Pfam" id="PF00505">
    <property type="entry name" value="HMG_box"/>
    <property type="match status" value="1"/>
</dbReference>
<keyword evidence="1 3" id="KW-0238">DNA-binding</keyword>
<feature type="domain" description="HMG box" evidence="5">
    <location>
        <begin position="186"/>
        <end position="254"/>
    </location>
</feature>
<dbReference type="InterPro" id="IPR009071">
    <property type="entry name" value="HMG_box_dom"/>
</dbReference>
<dbReference type="PANTHER" id="PTHR45789:SF2">
    <property type="entry name" value="FI18025P1"/>
    <property type="match status" value="1"/>
</dbReference>
<dbReference type="GO" id="GO:0000981">
    <property type="term" value="F:DNA-binding transcription factor activity, RNA polymerase II-specific"/>
    <property type="evidence" value="ECO:0007669"/>
    <property type="project" value="TreeGrafter"/>
</dbReference>
<feature type="compositionally biased region" description="Low complexity" evidence="4">
    <location>
        <begin position="101"/>
        <end position="113"/>
    </location>
</feature>
<gene>
    <name evidence="6" type="ORF">PENSUB_1559</name>
</gene>
<dbReference type="SMART" id="SM00398">
    <property type="entry name" value="HMG"/>
    <property type="match status" value="1"/>
</dbReference>
<dbReference type="Gene3D" id="1.10.30.10">
    <property type="entry name" value="High mobility group box domain"/>
    <property type="match status" value="1"/>
</dbReference>
<feature type="region of interest" description="Disordered" evidence="4">
    <location>
        <begin position="249"/>
        <end position="288"/>
    </location>
</feature>
<evidence type="ECO:0000313" key="6">
    <source>
        <dbReference type="EMBL" id="OKP12827.1"/>
    </source>
</evidence>
<feature type="compositionally biased region" description="Polar residues" evidence="4">
    <location>
        <begin position="489"/>
        <end position="508"/>
    </location>
</feature>
<dbReference type="PANTHER" id="PTHR45789">
    <property type="entry name" value="FI18025P1"/>
    <property type="match status" value="1"/>
</dbReference>
<protein>
    <submittedName>
        <fullName evidence="6">Transcription factor ste11</fullName>
    </submittedName>
</protein>
<feature type="DNA-binding region" description="HMG box" evidence="3">
    <location>
        <begin position="186"/>
        <end position="254"/>
    </location>
</feature>
<feature type="compositionally biased region" description="Basic and acidic residues" evidence="4">
    <location>
        <begin position="21"/>
        <end position="32"/>
    </location>
</feature>
<organism evidence="6 7">
    <name type="scientific">Penicillium subrubescens</name>
    <dbReference type="NCBI Taxonomy" id="1316194"/>
    <lineage>
        <taxon>Eukaryota</taxon>
        <taxon>Fungi</taxon>
        <taxon>Dikarya</taxon>
        <taxon>Ascomycota</taxon>
        <taxon>Pezizomycotina</taxon>
        <taxon>Eurotiomycetes</taxon>
        <taxon>Eurotiomycetidae</taxon>
        <taxon>Eurotiales</taxon>
        <taxon>Aspergillaceae</taxon>
        <taxon>Penicillium</taxon>
    </lineage>
</organism>
<evidence type="ECO:0000313" key="7">
    <source>
        <dbReference type="Proteomes" id="UP000186955"/>
    </source>
</evidence>
<dbReference type="GO" id="GO:0005634">
    <property type="term" value="C:nucleus"/>
    <property type="evidence" value="ECO:0007669"/>
    <property type="project" value="UniProtKB-UniRule"/>
</dbReference>
<sequence length="508" mass="55865">MTMDSTLPVGGFPPTPPQTSEEEKIPERRMEPSMESYPPVPMYAIANNGLDQGVFHSEGINPHSQPQQVIYPVPTPFYAPGSDYQPPFTLPISTPPAERLSSASPSWSPPSRSQNPASKSKVTKSRSGKPRGKRDGTAASCNLNLAQPLSVITKDMVDPPVRDMEVWVNRSLAERQSEVKAKNGEIPRPMNSFMLYRSAYIALIKSMLGKNCNQNVSRIAGVSWRAETQEIREKFENLAILERQNHADAHPGYKFKPHKGPATTTRRNDEYTPPRSTATPGASIRGSSVDWDDRYMREGTPSMMHHRAESFDVNYLPSSRGSTPFGTPDSSLGGLGYMTPMWSNTSYPSSGLQPVGQHFEDLQFSRASPMPHELPYFSSTNGLTGIPGASHELLQPQPTHPVPSHIVGGHLDPQLLSYPSETNGLPIVSCPPTPPPNPYPRWAEEECYLPAALSALPSPVPFPVPTSYSAAMQREPSWDAKYHDPSNLLGDSTSQEIDSWMDPSNSSY</sequence>
<evidence type="ECO:0000259" key="5">
    <source>
        <dbReference type="PROSITE" id="PS50118"/>
    </source>
</evidence>
<dbReference type="PROSITE" id="PS50118">
    <property type="entry name" value="HMG_BOX_2"/>
    <property type="match status" value="1"/>
</dbReference>
<accession>A0A1Q5UK32</accession>
<dbReference type="EMBL" id="MNBE01000177">
    <property type="protein sequence ID" value="OKP12827.1"/>
    <property type="molecule type" value="Genomic_DNA"/>
</dbReference>
<comment type="caution">
    <text evidence="6">The sequence shown here is derived from an EMBL/GenBank/DDBJ whole genome shotgun (WGS) entry which is preliminary data.</text>
</comment>
<dbReference type="SUPFAM" id="SSF47095">
    <property type="entry name" value="HMG-box"/>
    <property type="match status" value="1"/>
</dbReference>
<evidence type="ECO:0000256" key="3">
    <source>
        <dbReference type="PROSITE-ProRule" id="PRU00267"/>
    </source>
</evidence>
<feature type="compositionally biased region" description="Basic residues" evidence="4">
    <location>
        <begin position="121"/>
        <end position="132"/>
    </location>
</feature>
<dbReference type="InterPro" id="IPR036910">
    <property type="entry name" value="HMG_box_dom_sf"/>
</dbReference>
<dbReference type="CDD" id="cd01389">
    <property type="entry name" value="HMG-box_ROX1-like"/>
    <property type="match status" value="1"/>
</dbReference>
<dbReference type="STRING" id="1316194.A0A1Q5UK32"/>
<dbReference type="Proteomes" id="UP000186955">
    <property type="component" value="Unassembled WGS sequence"/>
</dbReference>
<proteinExistence type="predicted"/>
<dbReference type="AlphaFoldDB" id="A0A1Q5UK32"/>